<accession>A0A826GYE6</accession>
<gene>
    <name evidence="1" type="ORF">BSV1_0883</name>
</gene>
<dbReference type="AlphaFoldDB" id="A0A826GYE6"/>
<keyword evidence="2" id="KW-1185">Reference proteome</keyword>
<evidence type="ECO:0000313" key="1">
    <source>
        <dbReference type="EMBL" id="EEH00937.1"/>
    </source>
</evidence>
<sequence length="46" mass="5195">MFFKTPASNFKAKFMIQGSDNIIKEITSSLKDGKNDPYKGIELNIN</sequence>
<organism evidence="1 2">
    <name type="scientific">Borreliella finlandensis</name>
    <dbReference type="NCBI Taxonomy" id="498741"/>
    <lineage>
        <taxon>Bacteria</taxon>
        <taxon>Pseudomonadati</taxon>
        <taxon>Spirochaetota</taxon>
        <taxon>Spirochaetia</taxon>
        <taxon>Spirochaetales</taxon>
        <taxon>Borreliaceae</taxon>
        <taxon>Borreliella</taxon>
    </lineage>
</organism>
<dbReference type="Proteomes" id="UP000006166">
    <property type="component" value="Unassembled WGS sequence"/>
</dbReference>
<name>A0A826GYE6_9SPIR</name>
<evidence type="ECO:0000313" key="2">
    <source>
        <dbReference type="Proteomes" id="UP000006166"/>
    </source>
</evidence>
<dbReference type="EMBL" id="ABJZ02000003">
    <property type="protein sequence ID" value="EEH00937.1"/>
    <property type="molecule type" value="Genomic_DNA"/>
</dbReference>
<protein>
    <submittedName>
        <fullName evidence="1">Uncharacterized protein</fullName>
    </submittedName>
</protein>
<reference evidence="1 2" key="1">
    <citation type="journal article" date="2011" name="J. Bacteriol.">
        <title>Whole genome sequence of an unusual Borrelia burgdorferi sensu lato isolate.</title>
        <authorList>
            <person name="Casjens S.R."/>
            <person name="Fraser-Liggett C.M."/>
            <person name="Mongodin E.F."/>
            <person name="Qiu W.G."/>
            <person name="Dunn J.J."/>
            <person name="Luft B.J."/>
            <person name="Schutzer S.E."/>
        </authorList>
    </citation>
    <scope>NUCLEOTIDE SEQUENCE [LARGE SCALE GENOMIC DNA]</scope>
    <source>
        <strain evidence="1 2">SV1</strain>
    </source>
</reference>
<comment type="caution">
    <text evidence="1">The sequence shown here is derived from an EMBL/GenBank/DDBJ whole genome shotgun (WGS) entry which is preliminary data.</text>
</comment>
<proteinExistence type="predicted"/>